<feature type="region of interest" description="Disordered" evidence="1">
    <location>
        <begin position="406"/>
        <end position="458"/>
    </location>
</feature>
<proteinExistence type="predicted"/>
<dbReference type="EMBL" id="HBHX01060742">
    <property type="protein sequence ID" value="CAE0141013.1"/>
    <property type="molecule type" value="Transcribed_RNA"/>
</dbReference>
<name>A0A7S3FCS3_9EUKA</name>
<organism evidence="2">
    <name type="scientific">Haptolina ericina</name>
    <dbReference type="NCBI Taxonomy" id="156174"/>
    <lineage>
        <taxon>Eukaryota</taxon>
        <taxon>Haptista</taxon>
        <taxon>Haptophyta</taxon>
        <taxon>Prymnesiophyceae</taxon>
        <taxon>Prymnesiales</taxon>
        <taxon>Prymnesiaceae</taxon>
        <taxon>Haptolina</taxon>
    </lineage>
</organism>
<reference evidence="2" key="1">
    <citation type="submission" date="2021-01" db="EMBL/GenBank/DDBJ databases">
        <authorList>
            <person name="Corre E."/>
            <person name="Pelletier E."/>
            <person name="Niang G."/>
            <person name="Scheremetjew M."/>
            <person name="Finn R."/>
            <person name="Kale V."/>
            <person name="Holt S."/>
            <person name="Cochrane G."/>
            <person name="Meng A."/>
            <person name="Brown T."/>
            <person name="Cohen L."/>
        </authorList>
    </citation>
    <scope>NUCLEOTIDE SEQUENCE</scope>
    <source>
        <strain evidence="2">CCMP281</strain>
    </source>
</reference>
<accession>A0A7S3FCS3</accession>
<protein>
    <recommendedName>
        <fullName evidence="3">Cyclic nucleotide-binding domain-containing protein</fullName>
    </recommendedName>
</protein>
<dbReference type="AlphaFoldDB" id="A0A7S3FCS3"/>
<evidence type="ECO:0000256" key="1">
    <source>
        <dbReference type="SAM" id="MobiDB-lite"/>
    </source>
</evidence>
<sequence>MREQMRENLQVYGILLENKYTQKLAEGDHLPMAQDHLIVVKSGIVKVHDLSDRTPAYKKGVSAAFGYRDVLLRHDEGLQVVCDSAAEIILIPGDSVRRAISQGGTAGAQLADGLWNSLTRQLAIRVLRASPPFSGWDEIHVALHVECSMLHEYTDETQVRLQDDCLLVAGTCRVTEVNDEKSGARARLSRGSMQAGPGGGRMTSFSVTTNVQPVAVGYVTAPCLLPAGTSIVISPEGPASDFREITSKADKQYTRVRARCSCMVGGSREQTRKNSLTTGEAERLASMTFLERENSQAEGAEGSTPPRNPFGGAAPLQGAPLQGTSELKSVGRLLQMIAKPDAHPISLQGWMITQAMGDYASARCIPLQSVTRTKKKKLKEVGNMVRRLNNMRCSAATAHEAANVKRAASGAPPESRMSRTGALGSRMKGLIGGGRTEESEESAAKEARKSRQWGATQPFTQPFNVMGNVAGQLGGAALDLFGGLGRLTVGASRKTGTQGAGTEGAGSETSPSPKRDGLRACGATVSAGEPADGLPGEGAVTSAVTSWDPQPCAATPSAVSFARDNPLAA</sequence>
<evidence type="ECO:0008006" key="3">
    <source>
        <dbReference type="Google" id="ProtNLM"/>
    </source>
</evidence>
<feature type="region of interest" description="Disordered" evidence="1">
    <location>
        <begin position="492"/>
        <end position="569"/>
    </location>
</feature>
<gene>
    <name evidence="2" type="ORF">HERI1096_LOCUS33592</name>
</gene>
<evidence type="ECO:0000313" key="2">
    <source>
        <dbReference type="EMBL" id="CAE0141013.1"/>
    </source>
</evidence>
<feature type="region of interest" description="Disordered" evidence="1">
    <location>
        <begin position="293"/>
        <end position="320"/>
    </location>
</feature>